<dbReference type="Proteomes" id="UP000694861">
    <property type="component" value="Linkage group LG2"/>
</dbReference>
<evidence type="ECO:0000259" key="1">
    <source>
        <dbReference type="Pfam" id="PF00646"/>
    </source>
</evidence>
<dbReference type="InterPro" id="IPR001810">
    <property type="entry name" value="F-box_dom"/>
</dbReference>
<dbReference type="PANTHER" id="PTHR35546:SF115">
    <property type="entry name" value="F-BOX DOMAIN-CONTAINING PROTEIN"/>
    <property type="match status" value="1"/>
</dbReference>
<reference evidence="3" key="1">
    <citation type="journal article" date="2012" name="Nat. Commun.">
        <title>The genome of Prunus mume.</title>
        <authorList>
            <person name="Zhang Q."/>
            <person name="Chen W."/>
            <person name="Sun L."/>
            <person name="Zhao F."/>
            <person name="Huang B."/>
            <person name="Yang W."/>
            <person name="Tao Y."/>
            <person name="Wang J."/>
            <person name="Yuan Z."/>
            <person name="Fan G."/>
            <person name="Xing Z."/>
            <person name="Han C."/>
            <person name="Pan H."/>
            <person name="Zhong X."/>
            <person name="Shi W."/>
            <person name="Liang X."/>
            <person name="Du D."/>
            <person name="Sun F."/>
            <person name="Xu Z."/>
            <person name="Hao R."/>
            <person name="Lv T."/>
            <person name="Lv Y."/>
            <person name="Zheng Z."/>
            <person name="Sun M."/>
            <person name="Luo L."/>
            <person name="Cai M."/>
            <person name="Gao Y."/>
            <person name="Wang J."/>
            <person name="Yin Y."/>
            <person name="Xu X."/>
            <person name="Cheng T."/>
            <person name="Wang J."/>
        </authorList>
    </citation>
    <scope>NUCLEOTIDE SEQUENCE [LARGE SCALE GENOMIC DNA]</scope>
</reference>
<name>A0ABM0NF04_PRUMU</name>
<dbReference type="SUPFAM" id="SSF81383">
    <property type="entry name" value="F-box domain"/>
    <property type="match status" value="1"/>
</dbReference>
<evidence type="ECO:0000259" key="2">
    <source>
        <dbReference type="Pfam" id="PF24750"/>
    </source>
</evidence>
<reference evidence="4" key="2">
    <citation type="submission" date="2025-08" db="UniProtKB">
        <authorList>
            <consortium name="RefSeq"/>
        </authorList>
    </citation>
    <scope>IDENTIFICATION</scope>
</reference>
<evidence type="ECO:0000313" key="3">
    <source>
        <dbReference type="Proteomes" id="UP000694861"/>
    </source>
</evidence>
<dbReference type="CDD" id="cd22157">
    <property type="entry name" value="F-box_AtFBW1-like"/>
    <property type="match status" value="1"/>
</dbReference>
<dbReference type="InterPro" id="IPR055290">
    <property type="entry name" value="At3g26010-like"/>
</dbReference>
<dbReference type="InterPro" id="IPR056592">
    <property type="entry name" value="Beta-prop_At3g26010-like"/>
</dbReference>
<dbReference type="NCBIfam" id="TIGR01640">
    <property type="entry name" value="F_box_assoc_1"/>
    <property type="match status" value="1"/>
</dbReference>
<protein>
    <submittedName>
        <fullName evidence="4">F-box protein At5g07610-like</fullName>
    </submittedName>
</protein>
<dbReference type="Pfam" id="PF24750">
    <property type="entry name" value="b-prop_At3g26010-like"/>
    <property type="match status" value="1"/>
</dbReference>
<gene>
    <name evidence="4" type="primary">LOC103323588</name>
</gene>
<dbReference type="GeneID" id="103323588"/>
<proteinExistence type="predicted"/>
<dbReference type="RefSeq" id="XP_008223808.1">
    <property type="nucleotide sequence ID" value="XM_008225586.1"/>
</dbReference>
<keyword evidence="3" id="KW-1185">Reference proteome</keyword>
<sequence>MWAMQTIALLTSIDLMRSDHSESIKMASLCPISNFLSDPFPAAAEEIACNQDLITLILIRLPVKSLLRFKCVSKNWLYLISKPQFSTRHRSLASAGIILCQSSGLIGHLSHHCRNSEQPFKSLNFIGDSAGVKVLQSINGLVLCCSYHKQGKRRSFYVCNPSTRQFLMLPPPNADGCDSCTTIFGVNLAFNPSKSPHYQVVCVQNCSSSSTASGNYQIEIYSSETGTWRLSVSPFVASSDMVFENGVLWNGTIHWISPKGATLCFDIDRERLRSMPSPPSHERWDKRRFRYFGESGGHLHLVEIYGPSTTQFQVFEMETDYSRWIPKYDIDIAAVVDELPGMVMEYPELHEYGSRFYAFVLLFIQEIEGGPFLLLHIPGKFISYNIRDRTFKEICGFGPKSTETNTSALQIGCFHAHQFVETLACV</sequence>
<organism evidence="3 4">
    <name type="scientific">Prunus mume</name>
    <name type="common">Japanese apricot</name>
    <name type="synonym">Armeniaca mume</name>
    <dbReference type="NCBI Taxonomy" id="102107"/>
    <lineage>
        <taxon>Eukaryota</taxon>
        <taxon>Viridiplantae</taxon>
        <taxon>Streptophyta</taxon>
        <taxon>Embryophyta</taxon>
        <taxon>Tracheophyta</taxon>
        <taxon>Spermatophyta</taxon>
        <taxon>Magnoliopsida</taxon>
        <taxon>eudicotyledons</taxon>
        <taxon>Gunneridae</taxon>
        <taxon>Pentapetalae</taxon>
        <taxon>rosids</taxon>
        <taxon>fabids</taxon>
        <taxon>Rosales</taxon>
        <taxon>Rosaceae</taxon>
        <taxon>Amygdaloideae</taxon>
        <taxon>Amygdaleae</taxon>
        <taxon>Prunus</taxon>
    </lineage>
</organism>
<dbReference type="InterPro" id="IPR017451">
    <property type="entry name" value="F-box-assoc_interact_dom"/>
</dbReference>
<dbReference type="InterPro" id="IPR036047">
    <property type="entry name" value="F-box-like_dom_sf"/>
</dbReference>
<accession>A0ABM0NF04</accession>
<dbReference type="PANTHER" id="PTHR35546">
    <property type="entry name" value="F-BOX PROTEIN INTERACTION DOMAIN PROTEIN-RELATED"/>
    <property type="match status" value="1"/>
</dbReference>
<feature type="domain" description="F-box" evidence="1">
    <location>
        <begin position="52"/>
        <end position="85"/>
    </location>
</feature>
<dbReference type="Pfam" id="PF00646">
    <property type="entry name" value="F-box"/>
    <property type="match status" value="1"/>
</dbReference>
<feature type="domain" description="F-box protein At3g26010-like beta-propeller" evidence="2">
    <location>
        <begin position="133"/>
        <end position="344"/>
    </location>
</feature>
<evidence type="ECO:0000313" key="4">
    <source>
        <dbReference type="RefSeq" id="XP_008223808.1"/>
    </source>
</evidence>